<proteinExistence type="inferred from homology"/>
<dbReference type="FunFam" id="3.40.50.1820:FF:000057">
    <property type="entry name" value="Lipase"/>
    <property type="match status" value="1"/>
</dbReference>
<dbReference type="GO" id="GO:0016788">
    <property type="term" value="F:hydrolase activity, acting on ester bonds"/>
    <property type="evidence" value="ECO:0007669"/>
    <property type="project" value="InterPro"/>
</dbReference>
<evidence type="ECO:0000256" key="6">
    <source>
        <dbReference type="ARBA" id="ARBA00023180"/>
    </source>
</evidence>
<feature type="domain" description="Partial AB-hydrolase lipase" evidence="10">
    <location>
        <begin position="53"/>
        <end position="110"/>
    </location>
</feature>
<dbReference type="Gene3D" id="3.40.50.1820">
    <property type="entry name" value="alpha/beta hydrolase"/>
    <property type="match status" value="1"/>
</dbReference>
<accession>A0A7E5VJQ7</accession>
<evidence type="ECO:0000256" key="8">
    <source>
        <dbReference type="PIRSR" id="PIRSR000862-1"/>
    </source>
</evidence>
<dbReference type="KEGG" id="tnl:113494408"/>
<feature type="active site" description="Nucleophile" evidence="8">
    <location>
        <position position="188"/>
    </location>
</feature>
<evidence type="ECO:0000313" key="11">
    <source>
        <dbReference type="Proteomes" id="UP000322000"/>
    </source>
</evidence>
<evidence type="ECO:0000256" key="9">
    <source>
        <dbReference type="SAM" id="SignalP"/>
    </source>
</evidence>
<dbReference type="InParanoid" id="A0A7E5VJQ7"/>
<keyword evidence="3 7" id="KW-0378">Hydrolase</keyword>
<keyword evidence="11" id="KW-1185">Reference proteome</keyword>
<keyword evidence="5" id="KW-0443">Lipid metabolism</keyword>
<name>A0A7E5VJQ7_TRINI</name>
<protein>
    <recommendedName>
        <fullName evidence="7">Lipase</fullName>
    </recommendedName>
</protein>
<dbReference type="RefSeq" id="XP_026728530.1">
    <property type="nucleotide sequence ID" value="XM_026872729.1"/>
</dbReference>
<reference evidence="12" key="1">
    <citation type="submission" date="2025-08" db="UniProtKB">
        <authorList>
            <consortium name="RefSeq"/>
        </authorList>
    </citation>
    <scope>IDENTIFICATION</scope>
</reference>
<evidence type="ECO:0000256" key="3">
    <source>
        <dbReference type="ARBA" id="ARBA00022801"/>
    </source>
</evidence>
<dbReference type="GO" id="GO:0016042">
    <property type="term" value="P:lipid catabolic process"/>
    <property type="evidence" value="ECO:0007669"/>
    <property type="project" value="UniProtKB-KW"/>
</dbReference>
<dbReference type="InterPro" id="IPR029058">
    <property type="entry name" value="AB_hydrolase_fold"/>
</dbReference>
<dbReference type="OrthoDB" id="9974421at2759"/>
<feature type="active site" description="Charge relay system" evidence="8">
    <location>
        <position position="396"/>
    </location>
</feature>
<dbReference type="SUPFAM" id="SSF53474">
    <property type="entry name" value="alpha/beta-Hydrolases"/>
    <property type="match status" value="1"/>
</dbReference>
<dbReference type="Proteomes" id="UP000322000">
    <property type="component" value="Chromosome 5"/>
</dbReference>
<feature type="chain" id="PRO_5028939436" description="Lipase" evidence="9">
    <location>
        <begin position="23"/>
        <end position="423"/>
    </location>
</feature>
<evidence type="ECO:0000256" key="5">
    <source>
        <dbReference type="ARBA" id="ARBA00023098"/>
    </source>
</evidence>
<dbReference type="PANTHER" id="PTHR11005">
    <property type="entry name" value="LYSOSOMAL ACID LIPASE-RELATED"/>
    <property type="match status" value="1"/>
</dbReference>
<comment type="similarity">
    <text evidence="1 7">Belongs to the AB hydrolase superfamily. Lipase family.</text>
</comment>
<evidence type="ECO:0000256" key="1">
    <source>
        <dbReference type="ARBA" id="ARBA00010701"/>
    </source>
</evidence>
<keyword evidence="4 7" id="KW-0442">Lipid degradation</keyword>
<dbReference type="AlphaFoldDB" id="A0A7E5VJQ7"/>
<evidence type="ECO:0000313" key="12">
    <source>
        <dbReference type="RefSeq" id="XP_026728530.1"/>
    </source>
</evidence>
<evidence type="ECO:0000256" key="2">
    <source>
        <dbReference type="ARBA" id="ARBA00022729"/>
    </source>
</evidence>
<evidence type="ECO:0000259" key="10">
    <source>
        <dbReference type="Pfam" id="PF04083"/>
    </source>
</evidence>
<feature type="active site" description="Charge relay system" evidence="8">
    <location>
        <position position="365"/>
    </location>
</feature>
<dbReference type="InterPro" id="IPR006693">
    <property type="entry name" value="AB_hydrolase_lipase"/>
</dbReference>
<evidence type="ECO:0000256" key="4">
    <source>
        <dbReference type="ARBA" id="ARBA00022963"/>
    </source>
</evidence>
<feature type="signal peptide" evidence="9">
    <location>
        <begin position="1"/>
        <end position="22"/>
    </location>
</feature>
<dbReference type="PIRSF" id="PIRSF000862">
    <property type="entry name" value="Steryl_ester_lip"/>
    <property type="match status" value="1"/>
</dbReference>
<dbReference type="InterPro" id="IPR025483">
    <property type="entry name" value="Lipase_euk"/>
</dbReference>
<dbReference type="Pfam" id="PF04083">
    <property type="entry name" value="Abhydro_lipase"/>
    <property type="match status" value="1"/>
</dbReference>
<keyword evidence="2 9" id="KW-0732">Signal</keyword>
<gene>
    <name evidence="12" type="primary">LOC113494408</name>
</gene>
<sequence>MSFEALILKILSFLLVSPAADALGNMVRTPRLPISQNTKAFLGYPEDSFLNFTELTSKYGYPSEEHTVVTEDGYILTMFRITKTRNCIKSRSPPILLMHGLLLSAHAWIDSGPSSGLAYLLSNTCYDVWVGNVRGNNYGRRHVTLNPSKDPRFWDFYIEEIGKYDLPAYIDYILDYTRSEKINYIGYSQGGGTFYVMCSERPGYCDKVQLMITLAPATRHYNTRGPGFRTITQALEKLEKPLSLLGLYEVFANGAITQETTAFFCQLSYLTAKLCGANLNLFELLYSLHPGSITKYTIEVLFGHFPAGTSLRNMARYGQSMRSKRFQKFDYGLEQNLVMYGSERPPEYNLSAVTVPVVCLYGRNDGIVDSRDVAWLVSQLPNVLETKMVDDPLWNHFDMAYSQHTRYALFPTINEYLLKFSSP</sequence>
<dbReference type="GeneID" id="113494408"/>
<organism evidence="11 12">
    <name type="scientific">Trichoplusia ni</name>
    <name type="common">Cabbage looper</name>
    <dbReference type="NCBI Taxonomy" id="7111"/>
    <lineage>
        <taxon>Eukaryota</taxon>
        <taxon>Metazoa</taxon>
        <taxon>Ecdysozoa</taxon>
        <taxon>Arthropoda</taxon>
        <taxon>Hexapoda</taxon>
        <taxon>Insecta</taxon>
        <taxon>Pterygota</taxon>
        <taxon>Neoptera</taxon>
        <taxon>Endopterygota</taxon>
        <taxon>Lepidoptera</taxon>
        <taxon>Glossata</taxon>
        <taxon>Ditrysia</taxon>
        <taxon>Noctuoidea</taxon>
        <taxon>Noctuidae</taxon>
        <taxon>Plusiinae</taxon>
        <taxon>Trichoplusia</taxon>
    </lineage>
</organism>
<keyword evidence="6" id="KW-0325">Glycoprotein</keyword>
<evidence type="ECO:0000256" key="7">
    <source>
        <dbReference type="PIRNR" id="PIRNR000862"/>
    </source>
</evidence>